<dbReference type="Proteomes" id="UP000199371">
    <property type="component" value="Unassembled WGS sequence"/>
</dbReference>
<evidence type="ECO:0000259" key="5">
    <source>
        <dbReference type="Pfam" id="PF03968"/>
    </source>
</evidence>
<comment type="caution">
    <text evidence="4">Lacks conserved residue(s) required for the propagation of feature annotation.</text>
</comment>
<evidence type="ECO:0000259" key="6">
    <source>
        <dbReference type="Pfam" id="PF04453"/>
    </source>
</evidence>
<keyword evidence="1 4" id="KW-0732">Signal</keyword>
<evidence type="ECO:0000313" key="8">
    <source>
        <dbReference type="Proteomes" id="UP000199371"/>
    </source>
</evidence>
<dbReference type="PROSITE" id="PS51257">
    <property type="entry name" value="PROKAR_LIPOPROTEIN"/>
    <property type="match status" value="1"/>
</dbReference>
<comment type="function">
    <text evidence="4">Together with LptE, is involved in the assembly of lipopolysaccharide (LPS) at the surface of the outer membrane.</text>
</comment>
<keyword evidence="2 4" id="KW-0472">Membrane</keyword>
<dbReference type="GO" id="GO:0015920">
    <property type="term" value="P:lipopolysaccharide transport"/>
    <property type="evidence" value="ECO:0007669"/>
    <property type="project" value="InterPro"/>
</dbReference>
<evidence type="ECO:0000256" key="1">
    <source>
        <dbReference type="ARBA" id="ARBA00022729"/>
    </source>
</evidence>
<protein>
    <recommendedName>
        <fullName evidence="4">LPS-assembly protein LptD</fullName>
    </recommendedName>
</protein>
<dbReference type="GO" id="GO:0009279">
    <property type="term" value="C:cell outer membrane"/>
    <property type="evidence" value="ECO:0007669"/>
    <property type="project" value="UniProtKB-SubCell"/>
</dbReference>
<keyword evidence="3 4" id="KW-0998">Cell outer membrane</keyword>
<accession>A0A1H6NAP0</accession>
<dbReference type="EMBL" id="FNXF01000017">
    <property type="protein sequence ID" value="SEI08707.1"/>
    <property type="molecule type" value="Genomic_DNA"/>
</dbReference>
<dbReference type="GO" id="GO:1990351">
    <property type="term" value="C:transporter complex"/>
    <property type="evidence" value="ECO:0007669"/>
    <property type="project" value="TreeGrafter"/>
</dbReference>
<feature type="domain" description="Organic solvent tolerance-like N-terminal" evidence="5">
    <location>
        <begin position="52"/>
        <end position="181"/>
    </location>
</feature>
<reference evidence="8" key="1">
    <citation type="submission" date="2016-10" db="EMBL/GenBank/DDBJ databases">
        <authorList>
            <person name="Varghese N."/>
            <person name="Submissions S."/>
        </authorList>
    </citation>
    <scope>NUCLEOTIDE SEQUENCE [LARGE SCALE GENOMIC DNA]</scope>
    <source>
        <strain evidence="8">DSM 17616</strain>
    </source>
</reference>
<evidence type="ECO:0000256" key="2">
    <source>
        <dbReference type="ARBA" id="ARBA00023136"/>
    </source>
</evidence>
<name>A0A1H6NAP0_9GAMM</name>
<organism evidence="7 8">
    <name type="scientific">Rheinheimera pacifica</name>
    <dbReference type="NCBI Taxonomy" id="173990"/>
    <lineage>
        <taxon>Bacteria</taxon>
        <taxon>Pseudomonadati</taxon>
        <taxon>Pseudomonadota</taxon>
        <taxon>Gammaproteobacteria</taxon>
        <taxon>Chromatiales</taxon>
        <taxon>Chromatiaceae</taxon>
        <taxon>Rheinheimera</taxon>
    </lineage>
</organism>
<dbReference type="STRING" id="173990.SAMN05660691_03485"/>
<dbReference type="GO" id="GO:0043165">
    <property type="term" value="P:Gram-negative-bacterium-type cell outer membrane assembly"/>
    <property type="evidence" value="ECO:0007669"/>
    <property type="project" value="UniProtKB-UniRule"/>
</dbReference>
<evidence type="ECO:0000256" key="4">
    <source>
        <dbReference type="HAMAP-Rule" id="MF_01411"/>
    </source>
</evidence>
<proteinExistence type="inferred from homology"/>
<dbReference type="InterPro" id="IPR005653">
    <property type="entry name" value="OstA-like_N"/>
</dbReference>
<feature type="domain" description="LptD C-terminal" evidence="6">
    <location>
        <begin position="291"/>
        <end position="661"/>
    </location>
</feature>
<dbReference type="InterPro" id="IPR050218">
    <property type="entry name" value="LptD"/>
</dbReference>
<evidence type="ECO:0000256" key="3">
    <source>
        <dbReference type="ARBA" id="ARBA00023237"/>
    </source>
</evidence>
<comment type="similarity">
    <text evidence="4">Belongs to the LptD family.</text>
</comment>
<sequence length="757" mass="85646">MKHGLAVFFFVPVGAACFDSHAQTSPAAMCYAPVQPPAAFNQLNAKDPAIRISSDNVNLSGNQTAEFTGNVEISYRDTLLIAPKANFSSSQQTVLAAGGIEYFNSAIQVSGSEFSADLINDKASLNDANYRFLEQAGRGYAAELTATEQLLTLDSALFTTCPVDDNSWALHASEIRIEEGEGWGEARNAVFKIKDIPVFYLPYLTFPVNENRRSGLLLPKISNSQRLGLDLEQPYYLNLAENYDMTLTPRYMSKRGAQLKSEFRYLTEQHRGNLQLEYMHSDNDKPSDFGSRYLGHISHLSDFTSEIRGYIDFTDVSDDAYLTELGSDYSNQSDTQLLRQAALSYYGTQVHSHLKVQGFEVLGNYNNAYSTLPELSLSSAKPHSLLPNVNFNWQAQYAHFENSTAQISNADRLHIEPGIEIPFITPALELTAQASLMYTYYQQDFDDSSIDHISSSVTRTIPKVRLHSRINFEREYNWFGEPALHTFEPQIQYLYIPYRDQSNIGLYDTTRLQDDYYGLFRENRYSGLDRINEANQITVGWTTRFYDNIDNELFRFSLGQIFFLSDPKPQPDRTDIVDDLTSTESMLAAEMIWHWFSKWYFSTAAQYDIDSDQLMKSNASLDYRGSGKSLFQLNHRYSRAVSGQEIQQMGVLGTMPVSDSWQLVGTYYRDVTNNRMIDASFGVQYESCCWAVRLVARRQVLTDLELPVDAINGTSRLDSSIGLQFVLKGFGDSAGFGVTDMLSNGIFSYRKPYLLTN</sequence>
<dbReference type="PANTHER" id="PTHR30189">
    <property type="entry name" value="LPS-ASSEMBLY PROTEIN"/>
    <property type="match status" value="1"/>
</dbReference>
<dbReference type="Pfam" id="PF03968">
    <property type="entry name" value="LptD_N"/>
    <property type="match status" value="1"/>
</dbReference>
<dbReference type="OrthoDB" id="9760225at2"/>
<keyword evidence="8" id="KW-1185">Reference proteome</keyword>
<dbReference type="InterPro" id="IPR020889">
    <property type="entry name" value="LipoPS_assembly_LptD"/>
</dbReference>
<dbReference type="HAMAP" id="MF_01411">
    <property type="entry name" value="LPS_assembly_LptD"/>
    <property type="match status" value="1"/>
</dbReference>
<evidence type="ECO:0000313" key="7">
    <source>
        <dbReference type="EMBL" id="SEI08707.1"/>
    </source>
</evidence>
<gene>
    <name evidence="4" type="primary">lptD</name>
    <name evidence="7" type="ORF">SAMN05660691_03485</name>
</gene>
<comment type="subcellular location">
    <subcellularLocation>
        <location evidence="4">Cell outer membrane</location>
    </subcellularLocation>
</comment>
<dbReference type="AlphaFoldDB" id="A0A1H6NAP0"/>
<dbReference type="RefSeq" id="WP_092796068.1">
    <property type="nucleotide sequence ID" value="NZ_FNXF01000017.1"/>
</dbReference>
<dbReference type="PANTHER" id="PTHR30189:SF1">
    <property type="entry name" value="LPS-ASSEMBLY PROTEIN LPTD"/>
    <property type="match status" value="1"/>
</dbReference>
<dbReference type="InterPro" id="IPR007543">
    <property type="entry name" value="LptD_C"/>
</dbReference>
<comment type="subunit">
    <text evidence="4">Component of the lipopolysaccharide transport and assembly complex. Interacts with LptE and LptA.</text>
</comment>
<dbReference type="Pfam" id="PF04453">
    <property type="entry name" value="LptD"/>
    <property type="match status" value="1"/>
</dbReference>